<evidence type="ECO:0000313" key="2">
    <source>
        <dbReference type="Proteomes" id="UP000515153"/>
    </source>
</evidence>
<organism evidence="2 3">
    <name type="scientific">Pyricularia grisea</name>
    <name type="common">Crabgrass-specific blast fungus</name>
    <name type="synonym">Magnaporthe grisea</name>
    <dbReference type="NCBI Taxonomy" id="148305"/>
    <lineage>
        <taxon>Eukaryota</taxon>
        <taxon>Fungi</taxon>
        <taxon>Dikarya</taxon>
        <taxon>Ascomycota</taxon>
        <taxon>Pezizomycotina</taxon>
        <taxon>Sordariomycetes</taxon>
        <taxon>Sordariomycetidae</taxon>
        <taxon>Magnaporthales</taxon>
        <taxon>Pyriculariaceae</taxon>
        <taxon>Pyricularia</taxon>
    </lineage>
</organism>
<name>A0A6P8AWU8_PYRGI</name>
<keyword evidence="2" id="KW-1185">Reference proteome</keyword>
<reference evidence="2 3" key="1">
    <citation type="journal article" date="2019" name="Mol. Biol. Evol.">
        <title>Blast fungal genomes show frequent chromosomal changes, gene gains and losses, and effector gene turnover.</title>
        <authorList>
            <person name="Gomez Luciano L.B."/>
            <person name="Jason Tsai I."/>
            <person name="Chuma I."/>
            <person name="Tosa Y."/>
            <person name="Chen Y.H."/>
            <person name="Li J.Y."/>
            <person name="Li M.Y."/>
            <person name="Jade Lu M.Y."/>
            <person name="Nakayashiki H."/>
            <person name="Li W.H."/>
        </authorList>
    </citation>
    <scope>NUCLEOTIDE SEQUENCE [LARGE SCALE GENOMIC DNA]</scope>
    <source>
        <strain evidence="2 3">NI907</strain>
    </source>
</reference>
<sequence>MSAMVHQRSSKKTNTEVQHERPRCPCLRTGGTPHRLDRHFGHSATARPLADPTITHVAAVNRSTSAASIQNERTADFIGCVTFHMSQFGQPLLGLTEAIYE</sequence>
<evidence type="ECO:0000256" key="1">
    <source>
        <dbReference type="SAM" id="MobiDB-lite"/>
    </source>
</evidence>
<feature type="compositionally biased region" description="Basic and acidic residues" evidence="1">
    <location>
        <begin position="13"/>
        <end position="23"/>
    </location>
</feature>
<dbReference type="Proteomes" id="UP000515153">
    <property type="component" value="Chromosome V"/>
</dbReference>
<evidence type="ECO:0000313" key="3">
    <source>
        <dbReference type="RefSeq" id="XP_030979396.1"/>
    </source>
</evidence>
<gene>
    <name evidence="3" type="ORF">PgNI_07999</name>
</gene>
<reference evidence="3" key="2">
    <citation type="submission" date="2019-10" db="EMBL/GenBank/DDBJ databases">
        <authorList>
            <consortium name="NCBI Genome Project"/>
        </authorList>
    </citation>
    <scope>NUCLEOTIDE SEQUENCE</scope>
    <source>
        <strain evidence="3">NI907</strain>
    </source>
</reference>
<protein>
    <submittedName>
        <fullName evidence="3">Uncharacterized protein</fullName>
    </submittedName>
</protein>
<accession>A0A6P8AWU8</accession>
<feature type="region of interest" description="Disordered" evidence="1">
    <location>
        <begin position="1"/>
        <end position="31"/>
    </location>
</feature>
<dbReference type="RefSeq" id="XP_030979396.1">
    <property type="nucleotide sequence ID" value="XM_031128001.1"/>
</dbReference>
<dbReference type="KEGG" id="pgri:PgNI_07999"/>
<dbReference type="GeneID" id="41962910"/>
<dbReference type="AlphaFoldDB" id="A0A6P8AWU8"/>
<proteinExistence type="predicted"/>
<reference evidence="3" key="3">
    <citation type="submission" date="2025-08" db="UniProtKB">
        <authorList>
            <consortium name="RefSeq"/>
        </authorList>
    </citation>
    <scope>IDENTIFICATION</scope>
    <source>
        <strain evidence="3">NI907</strain>
    </source>
</reference>